<gene>
    <name evidence="1" type="ORF">CA264_16415</name>
</gene>
<evidence type="ECO:0000313" key="2">
    <source>
        <dbReference type="Proteomes" id="UP000266292"/>
    </source>
</evidence>
<proteinExistence type="predicted"/>
<dbReference type="Proteomes" id="UP000266292">
    <property type="component" value="Chromosome"/>
</dbReference>
<organism evidence="1 2">
    <name type="scientific">Pontibacter actiniarum</name>
    <dbReference type="NCBI Taxonomy" id="323450"/>
    <lineage>
        <taxon>Bacteria</taxon>
        <taxon>Pseudomonadati</taxon>
        <taxon>Bacteroidota</taxon>
        <taxon>Cytophagia</taxon>
        <taxon>Cytophagales</taxon>
        <taxon>Hymenobacteraceae</taxon>
        <taxon>Pontibacter</taxon>
    </lineage>
</organism>
<dbReference type="AlphaFoldDB" id="A0A1X9YVG8"/>
<name>A0A1X9YVG8_9BACT</name>
<keyword evidence="2" id="KW-1185">Reference proteome</keyword>
<sequence length="75" mass="7748">MCESTSCKLALAQVEVMASWLLTSGKAFPVFPVPQALRPKGGKGKAPAPSGKTSSRELGALQGLRWNVRHGGAAG</sequence>
<reference evidence="2" key="1">
    <citation type="submission" date="2017-05" db="EMBL/GenBank/DDBJ databases">
        <authorList>
            <person name="Ray J."/>
            <person name="Price M."/>
            <person name="Deutschbauer A."/>
        </authorList>
    </citation>
    <scope>NUCLEOTIDE SEQUENCE [LARGE SCALE GENOMIC DNA]</scope>
    <source>
        <strain evidence="2">DSM 19842</strain>
    </source>
</reference>
<protein>
    <submittedName>
        <fullName evidence="1">Uncharacterized protein</fullName>
    </submittedName>
</protein>
<dbReference type="KEGG" id="pact:CA264_16415"/>
<dbReference type="EMBL" id="CP021235">
    <property type="protein sequence ID" value="ARS36878.1"/>
    <property type="molecule type" value="Genomic_DNA"/>
</dbReference>
<evidence type="ECO:0000313" key="1">
    <source>
        <dbReference type="EMBL" id="ARS36878.1"/>
    </source>
</evidence>
<accession>A0A1X9YVG8</accession>